<dbReference type="EMBL" id="DYYG01000028">
    <property type="protein sequence ID" value="HJE23744.1"/>
    <property type="molecule type" value="Genomic_DNA"/>
</dbReference>
<organism evidence="8 9">
    <name type="scientific">Methylorubrum populi</name>
    <dbReference type="NCBI Taxonomy" id="223967"/>
    <lineage>
        <taxon>Bacteria</taxon>
        <taxon>Pseudomonadati</taxon>
        <taxon>Pseudomonadota</taxon>
        <taxon>Alphaproteobacteria</taxon>
        <taxon>Hyphomicrobiales</taxon>
        <taxon>Methylobacteriaceae</taxon>
        <taxon>Methylorubrum</taxon>
    </lineage>
</organism>
<feature type="transmembrane region" description="Helical" evidence="6">
    <location>
        <begin position="356"/>
        <end position="378"/>
    </location>
</feature>
<feature type="transmembrane region" description="Helical" evidence="6">
    <location>
        <begin position="165"/>
        <end position="187"/>
    </location>
</feature>
<reference evidence="8" key="2">
    <citation type="submission" date="2021-09" db="EMBL/GenBank/DDBJ databases">
        <authorList>
            <person name="Gilroy R."/>
        </authorList>
    </citation>
    <scope>NUCLEOTIDE SEQUENCE</scope>
    <source>
        <strain evidence="8">316</strain>
    </source>
</reference>
<evidence type="ECO:0000256" key="5">
    <source>
        <dbReference type="ARBA" id="ARBA00023136"/>
    </source>
</evidence>
<dbReference type="InterPro" id="IPR011701">
    <property type="entry name" value="MFS"/>
</dbReference>
<reference evidence="8" key="1">
    <citation type="journal article" date="2021" name="PeerJ">
        <title>Extensive microbial diversity within the chicken gut microbiome revealed by metagenomics and culture.</title>
        <authorList>
            <person name="Gilroy R."/>
            <person name="Ravi A."/>
            <person name="Getino M."/>
            <person name="Pursley I."/>
            <person name="Horton D.L."/>
            <person name="Alikhan N.F."/>
            <person name="Baker D."/>
            <person name="Gharbi K."/>
            <person name="Hall N."/>
            <person name="Watson M."/>
            <person name="Adriaenssens E.M."/>
            <person name="Foster-Nyarko E."/>
            <person name="Jarju S."/>
            <person name="Secka A."/>
            <person name="Antonio M."/>
            <person name="Oren A."/>
            <person name="Chaudhuri R.R."/>
            <person name="La Ragione R."/>
            <person name="Hildebrand F."/>
            <person name="Pallen M.J."/>
        </authorList>
    </citation>
    <scope>NUCLEOTIDE SEQUENCE</scope>
    <source>
        <strain evidence="8">316</strain>
    </source>
</reference>
<dbReference type="AlphaFoldDB" id="A0A921E1J4"/>
<feature type="transmembrane region" description="Helical" evidence="6">
    <location>
        <begin position="104"/>
        <end position="122"/>
    </location>
</feature>
<dbReference type="InterPro" id="IPR020846">
    <property type="entry name" value="MFS_dom"/>
</dbReference>
<feature type="transmembrane region" description="Helical" evidence="6">
    <location>
        <begin position="14"/>
        <end position="40"/>
    </location>
</feature>
<evidence type="ECO:0000256" key="3">
    <source>
        <dbReference type="ARBA" id="ARBA00022692"/>
    </source>
</evidence>
<feature type="transmembrane region" description="Helical" evidence="6">
    <location>
        <begin position="208"/>
        <end position="228"/>
    </location>
</feature>
<evidence type="ECO:0000256" key="4">
    <source>
        <dbReference type="ARBA" id="ARBA00022989"/>
    </source>
</evidence>
<dbReference type="GO" id="GO:0022857">
    <property type="term" value="F:transmembrane transporter activity"/>
    <property type="evidence" value="ECO:0007669"/>
    <property type="project" value="InterPro"/>
</dbReference>
<dbReference type="GO" id="GO:0005886">
    <property type="term" value="C:plasma membrane"/>
    <property type="evidence" value="ECO:0007669"/>
    <property type="project" value="UniProtKB-SubCell"/>
</dbReference>
<feature type="transmembrane region" description="Helical" evidence="6">
    <location>
        <begin position="134"/>
        <end position="153"/>
    </location>
</feature>
<evidence type="ECO:0000313" key="8">
    <source>
        <dbReference type="EMBL" id="HJE23744.1"/>
    </source>
</evidence>
<evidence type="ECO:0000313" key="9">
    <source>
        <dbReference type="Proteomes" id="UP000742631"/>
    </source>
</evidence>
<evidence type="ECO:0000256" key="6">
    <source>
        <dbReference type="SAM" id="Phobius"/>
    </source>
</evidence>
<proteinExistence type="predicted"/>
<keyword evidence="2" id="KW-1003">Cell membrane</keyword>
<keyword evidence="3 6" id="KW-0812">Transmembrane</keyword>
<dbReference type="PANTHER" id="PTHR43124">
    <property type="entry name" value="PURINE EFFLUX PUMP PBUE"/>
    <property type="match status" value="1"/>
</dbReference>
<feature type="transmembrane region" description="Helical" evidence="6">
    <location>
        <begin position="327"/>
        <end position="350"/>
    </location>
</feature>
<dbReference type="Proteomes" id="UP000742631">
    <property type="component" value="Unassembled WGS sequence"/>
</dbReference>
<feature type="transmembrane region" description="Helical" evidence="6">
    <location>
        <begin position="294"/>
        <end position="315"/>
    </location>
</feature>
<evidence type="ECO:0000259" key="7">
    <source>
        <dbReference type="PROSITE" id="PS50850"/>
    </source>
</evidence>
<gene>
    <name evidence="8" type="ORF">K8W01_08815</name>
</gene>
<sequence length="395" mass="40975">MLTKQYYGLPFRRLCAIVIFSAITPSVLLMAPAIASQLAIENGLGPAEIGRYFFTELAAMSLAVLPGFYWQTRVDWRKVALVSVALFLAANVASVFVASYQVLLVLRFLSALGGGTLMVLSLSSAATSSDPDRVYGFWLVGQLLLGAVGLYVMPLLFGAFGLKALYITLVVFVLLSVPFALSFEAGPPQARPSASIGGGAGAGRLRQGLGLVAIFTLYIGISSVWTFVGMVATKIGLDPATAGSILAAATLCGIPTAVLTTVLGQRWPRRVLILAGYAAATLAILMLTGLSGVVMFTVAALLFKMAWTFIVPYILASMAEIDGQGRLMGVVNLMIGAGLAFGPGLAGAALEKGVSLSGMLAGCAATVVGSYLMLALAIRPSSRTQFLGSSAPLAS</sequence>
<protein>
    <submittedName>
        <fullName evidence="8">MFS transporter</fullName>
    </submittedName>
</protein>
<comment type="subcellular location">
    <subcellularLocation>
        <location evidence="1">Cell membrane</location>
        <topology evidence="1">Multi-pass membrane protein</topology>
    </subcellularLocation>
</comment>
<name>A0A921E1J4_9HYPH</name>
<dbReference type="PANTHER" id="PTHR43124:SF10">
    <property type="entry name" value="PURINE EFFLUX PUMP PBUE"/>
    <property type="match status" value="1"/>
</dbReference>
<feature type="transmembrane region" description="Helical" evidence="6">
    <location>
        <begin position="271"/>
        <end position="288"/>
    </location>
</feature>
<dbReference type="SUPFAM" id="SSF103473">
    <property type="entry name" value="MFS general substrate transporter"/>
    <property type="match status" value="1"/>
</dbReference>
<feature type="transmembrane region" description="Helical" evidence="6">
    <location>
        <begin position="79"/>
        <end position="98"/>
    </location>
</feature>
<keyword evidence="5 6" id="KW-0472">Membrane</keyword>
<feature type="transmembrane region" description="Helical" evidence="6">
    <location>
        <begin position="52"/>
        <end position="70"/>
    </location>
</feature>
<evidence type="ECO:0000256" key="1">
    <source>
        <dbReference type="ARBA" id="ARBA00004651"/>
    </source>
</evidence>
<feature type="domain" description="Major facilitator superfamily (MFS) profile" evidence="7">
    <location>
        <begin position="1"/>
        <end position="381"/>
    </location>
</feature>
<comment type="caution">
    <text evidence="8">The sequence shown here is derived from an EMBL/GenBank/DDBJ whole genome shotgun (WGS) entry which is preliminary data.</text>
</comment>
<dbReference type="PROSITE" id="PS50850">
    <property type="entry name" value="MFS"/>
    <property type="match status" value="1"/>
</dbReference>
<dbReference type="Pfam" id="PF07690">
    <property type="entry name" value="MFS_1"/>
    <property type="match status" value="2"/>
</dbReference>
<evidence type="ECO:0000256" key="2">
    <source>
        <dbReference type="ARBA" id="ARBA00022475"/>
    </source>
</evidence>
<feature type="transmembrane region" description="Helical" evidence="6">
    <location>
        <begin position="240"/>
        <end position="264"/>
    </location>
</feature>
<dbReference type="Gene3D" id="1.20.1250.20">
    <property type="entry name" value="MFS general substrate transporter like domains"/>
    <property type="match status" value="2"/>
</dbReference>
<accession>A0A921E1J4</accession>
<keyword evidence="4 6" id="KW-1133">Transmembrane helix</keyword>
<dbReference type="InterPro" id="IPR036259">
    <property type="entry name" value="MFS_trans_sf"/>
</dbReference>
<dbReference type="InterPro" id="IPR050189">
    <property type="entry name" value="MFS_Efflux_Transporters"/>
</dbReference>